<dbReference type="InterPro" id="IPR005835">
    <property type="entry name" value="NTP_transferase_dom"/>
</dbReference>
<evidence type="ECO:0000313" key="3">
    <source>
        <dbReference type="EMBL" id="PIU03165.1"/>
    </source>
</evidence>
<feature type="domain" description="Nucleotidyl transferase" evidence="1">
    <location>
        <begin position="12"/>
        <end position="294"/>
    </location>
</feature>
<dbReference type="PANTHER" id="PTHR46390">
    <property type="entry name" value="MANNOSE-1-PHOSPHATE GUANYLYLTRANSFERASE"/>
    <property type="match status" value="1"/>
</dbReference>
<gene>
    <name evidence="3" type="ORF">COT44_04700</name>
</gene>
<evidence type="ECO:0000259" key="2">
    <source>
        <dbReference type="Pfam" id="PF22640"/>
    </source>
</evidence>
<keyword evidence="3" id="KW-0548">Nucleotidyltransferase</keyword>
<proteinExistence type="predicted"/>
<accession>A0A2M6XBZ3</accession>
<dbReference type="Pfam" id="PF00483">
    <property type="entry name" value="NTP_transferase"/>
    <property type="match status" value="1"/>
</dbReference>
<dbReference type="PANTHER" id="PTHR46390:SF1">
    <property type="entry name" value="MANNOSE-1-PHOSPHATE GUANYLYLTRANSFERASE"/>
    <property type="match status" value="1"/>
</dbReference>
<dbReference type="GO" id="GO:0009298">
    <property type="term" value="P:GDP-mannose biosynthetic process"/>
    <property type="evidence" value="ECO:0007669"/>
    <property type="project" value="TreeGrafter"/>
</dbReference>
<reference evidence="4" key="1">
    <citation type="submission" date="2017-09" db="EMBL/GenBank/DDBJ databases">
        <title>Depth-based differentiation of microbial function through sediment-hosted aquifers and enrichment of novel symbionts in the deep terrestrial subsurface.</title>
        <authorList>
            <person name="Probst A.J."/>
            <person name="Ladd B."/>
            <person name="Jarett J.K."/>
            <person name="Geller-Mcgrath D.E."/>
            <person name="Sieber C.M.K."/>
            <person name="Emerson J.B."/>
            <person name="Anantharaman K."/>
            <person name="Thomas B.C."/>
            <person name="Malmstrom R."/>
            <person name="Stieglmeier M."/>
            <person name="Klingl A."/>
            <person name="Woyke T."/>
            <person name="Ryan C.M."/>
            <person name="Banfield J.F."/>
        </authorList>
    </citation>
    <scope>NUCLEOTIDE SEQUENCE [LARGE SCALE GENOMIC DNA]</scope>
</reference>
<keyword evidence="3" id="KW-0808">Transferase</keyword>
<dbReference type="SUPFAM" id="SSF159283">
    <property type="entry name" value="Guanosine diphospho-D-mannose pyrophosphorylase/mannose-6-phosphate isomerase linker domain"/>
    <property type="match status" value="1"/>
</dbReference>
<dbReference type="InterPro" id="IPR049577">
    <property type="entry name" value="GMPP_N"/>
</dbReference>
<evidence type="ECO:0000259" key="1">
    <source>
        <dbReference type="Pfam" id="PF00483"/>
    </source>
</evidence>
<dbReference type="InterPro" id="IPR051161">
    <property type="entry name" value="Mannose-6P_isomerase_type2"/>
</dbReference>
<dbReference type="SUPFAM" id="SSF53448">
    <property type="entry name" value="Nucleotide-diphospho-sugar transferases"/>
    <property type="match status" value="1"/>
</dbReference>
<protein>
    <submittedName>
        <fullName evidence="3">Mannose-1-phosphate guanylyltransferase</fullName>
    </submittedName>
</protein>
<sequence>MEKIQNEHLYLVILCGGSGKRLWPRSRMKAPKQFIKLFGDKTIFQQTIERAKLFVPLERIYLITNSDYLDEIYDQAPEILSKNIFPEPEGKNTAMAMGMGAIFVQQQDPEGIIVNFPSDHHIADISKFEKTIRIAVETAQLGDYLITIGLKPTFPHGGLGYIKAGERFKLINDLYTYKVEKHIEKPEIEMAEKFLKQGGYYWNVNLYTYKVSSVLKAIKELDPELSLGLDKIRESLGKVGEMGVVREVYEQAKDIMFDYAISEKAHNLILVPGDFEWSDVGDWKVAYDVSPKDKDGNVVIHEKGDGEFISIDSKNCLIHFSDQLIAAIGVENLVIVDTKDALLIMKKDRSQEVKTLVNKLQDEGKLEYL</sequence>
<dbReference type="EMBL" id="PEYO01000022">
    <property type="protein sequence ID" value="PIU03165.1"/>
    <property type="molecule type" value="Genomic_DNA"/>
</dbReference>
<dbReference type="Gene3D" id="3.90.550.10">
    <property type="entry name" value="Spore Coat Polysaccharide Biosynthesis Protein SpsA, Chain A"/>
    <property type="match status" value="1"/>
</dbReference>
<organism evidence="3 4">
    <name type="scientific">Candidatus Shapirobacteria bacterium CG08_land_8_20_14_0_20_39_18</name>
    <dbReference type="NCBI Taxonomy" id="1974883"/>
    <lineage>
        <taxon>Bacteria</taxon>
        <taxon>Candidatus Shapironibacteriota</taxon>
    </lineage>
</organism>
<dbReference type="AlphaFoldDB" id="A0A2M6XBZ3"/>
<dbReference type="Proteomes" id="UP000228996">
    <property type="component" value="Unassembled WGS sequence"/>
</dbReference>
<dbReference type="CDD" id="cd02509">
    <property type="entry name" value="GDP-M1P_Guanylyltransferase"/>
    <property type="match status" value="1"/>
</dbReference>
<comment type="caution">
    <text evidence="3">The sequence shown here is derived from an EMBL/GenBank/DDBJ whole genome shotgun (WGS) entry which is preliminary data.</text>
</comment>
<dbReference type="Pfam" id="PF22640">
    <property type="entry name" value="ManC_GMP_beta-helix"/>
    <property type="match status" value="1"/>
</dbReference>
<dbReference type="InterPro" id="IPR054566">
    <property type="entry name" value="ManC/GMP-like_b-helix"/>
</dbReference>
<dbReference type="GO" id="GO:0004475">
    <property type="term" value="F:mannose-1-phosphate guanylyltransferase (GTP) activity"/>
    <property type="evidence" value="ECO:0007669"/>
    <property type="project" value="InterPro"/>
</dbReference>
<feature type="domain" description="MannoseP isomerase/GMP-like beta-helix" evidence="2">
    <location>
        <begin position="306"/>
        <end position="360"/>
    </location>
</feature>
<evidence type="ECO:0000313" key="4">
    <source>
        <dbReference type="Proteomes" id="UP000228996"/>
    </source>
</evidence>
<dbReference type="InterPro" id="IPR029044">
    <property type="entry name" value="Nucleotide-diphossugar_trans"/>
</dbReference>
<name>A0A2M6XBZ3_9BACT</name>